<gene>
    <name evidence="2" type="ORF">SAMN05216564_11015</name>
</gene>
<dbReference type="Proteomes" id="UP000199079">
    <property type="component" value="Unassembled WGS sequence"/>
</dbReference>
<dbReference type="Pfam" id="PF01663">
    <property type="entry name" value="Phosphodiest"/>
    <property type="match status" value="1"/>
</dbReference>
<feature type="region of interest" description="Disordered" evidence="1">
    <location>
        <begin position="480"/>
        <end position="503"/>
    </location>
</feature>
<dbReference type="OrthoDB" id="198670at2157"/>
<sequence length="516" mass="56714">MSRTVVVGLDGASWDLLDPWIENGELPNLAALRAASAYAETESCLPPVTFPNWKCYSSGKNPGKFGVFWFERVNLEAGTIDVTNGGDFETPELWDYLNDAGKRAGVVNMPTMYPPRDIDGPVVAGGPDAVEGEYRSIDGGYATPAGLAEELEERFDYRVHPDPLLSSNEERGAEVEAILELLELRFEVALTLLEEEDLEFVHVTLFYLNVLQHFFWNDEPTRRAYDIIDEWVGRIAELDDTNLVLMSDHGCGPTTTEFYINEWLAENGYQARERTVDGAFQRIGLDREHVLAVAKRLGAVDLLASVVPERIQKLVPQSAGLKRDRKLDAVDLAETRALASGQGPIYLNPAFDRESVREDLIADLRTVTDEYGPIFDGVHRAEDVYDGPFLGTASAPDVVVDQRDGVHVNDGIGGGTVRSGPDRWRAENTRNGIFLASGPDFEAAGEIDRISILDMAPTLLTAAGCAVPSDMDGDPLPIVAGDPEPETREPIAWDRGDGDDVTDGVEERLTQLGYME</sequence>
<dbReference type="AlphaFoldDB" id="A0A1H3MNM0"/>
<dbReference type="Gene3D" id="3.40.720.10">
    <property type="entry name" value="Alkaline Phosphatase, subunit A"/>
    <property type="match status" value="2"/>
</dbReference>
<dbReference type="SUPFAM" id="SSF53649">
    <property type="entry name" value="Alkaline phosphatase-like"/>
    <property type="match status" value="1"/>
</dbReference>
<accession>A0A1H3MNM0</accession>
<evidence type="ECO:0000313" key="2">
    <source>
        <dbReference type="EMBL" id="SDY78064.1"/>
    </source>
</evidence>
<dbReference type="PANTHER" id="PTHR10151:SF120">
    <property type="entry name" value="BIS(5'-ADENOSYL)-TRIPHOSPHATASE"/>
    <property type="match status" value="1"/>
</dbReference>
<dbReference type="RefSeq" id="WP_092734361.1">
    <property type="nucleotide sequence ID" value="NZ_FNPC01000010.1"/>
</dbReference>
<reference evidence="3" key="1">
    <citation type="submission" date="2016-10" db="EMBL/GenBank/DDBJ databases">
        <authorList>
            <person name="Varghese N."/>
            <person name="Submissions S."/>
        </authorList>
    </citation>
    <scope>NUCLEOTIDE SEQUENCE [LARGE SCALE GENOMIC DNA]</scope>
    <source>
        <strain evidence="3">DC30,IBRC 10041,KCTC 4046</strain>
    </source>
</reference>
<organism evidence="2 3">
    <name type="scientific">Halopenitus persicus</name>
    <dbReference type="NCBI Taxonomy" id="1048396"/>
    <lineage>
        <taxon>Archaea</taxon>
        <taxon>Methanobacteriati</taxon>
        <taxon>Methanobacteriota</taxon>
        <taxon>Stenosarchaea group</taxon>
        <taxon>Halobacteria</taxon>
        <taxon>Halobacteriales</taxon>
        <taxon>Haloferacaceae</taxon>
        <taxon>Halopenitus</taxon>
    </lineage>
</organism>
<dbReference type="InterPro" id="IPR017850">
    <property type="entry name" value="Alkaline_phosphatase_core_sf"/>
</dbReference>
<evidence type="ECO:0000313" key="3">
    <source>
        <dbReference type="Proteomes" id="UP000199079"/>
    </source>
</evidence>
<evidence type="ECO:0000256" key="1">
    <source>
        <dbReference type="SAM" id="MobiDB-lite"/>
    </source>
</evidence>
<dbReference type="EMBL" id="FNPC01000010">
    <property type="protein sequence ID" value="SDY78064.1"/>
    <property type="molecule type" value="Genomic_DNA"/>
</dbReference>
<proteinExistence type="predicted"/>
<dbReference type="PANTHER" id="PTHR10151">
    <property type="entry name" value="ECTONUCLEOTIDE PYROPHOSPHATASE/PHOSPHODIESTERASE"/>
    <property type="match status" value="1"/>
</dbReference>
<feature type="compositionally biased region" description="Basic and acidic residues" evidence="1">
    <location>
        <begin position="485"/>
        <end position="498"/>
    </location>
</feature>
<dbReference type="GO" id="GO:0016787">
    <property type="term" value="F:hydrolase activity"/>
    <property type="evidence" value="ECO:0007669"/>
    <property type="project" value="UniProtKB-KW"/>
</dbReference>
<keyword evidence="3" id="KW-1185">Reference proteome</keyword>
<dbReference type="InterPro" id="IPR002591">
    <property type="entry name" value="Phosphodiest/P_Trfase"/>
</dbReference>
<keyword evidence="2" id="KW-0378">Hydrolase</keyword>
<name>A0A1H3MNM0_9EURY</name>
<protein>
    <submittedName>
        <fullName evidence="2">Predicted phosphohydrolase or phosphomutase, AlkP superfamily</fullName>
    </submittedName>
</protein>